<dbReference type="KEGG" id="amog:QRX60_16935"/>
<keyword evidence="1" id="KW-1133">Transmembrane helix</keyword>
<protein>
    <submittedName>
        <fullName evidence="2">Uncharacterized protein</fullName>
    </submittedName>
</protein>
<dbReference type="AlphaFoldDB" id="A0A9Y2NKV4"/>
<gene>
    <name evidence="2" type="ORF">QRX60_16935</name>
</gene>
<proteinExistence type="predicted"/>
<dbReference type="EMBL" id="CP127295">
    <property type="protein sequence ID" value="WIY05444.1"/>
    <property type="molecule type" value="Genomic_DNA"/>
</dbReference>
<dbReference type="Proteomes" id="UP001239397">
    <property type="component" value="Chromosome"/>
</dbReference>
<dbReference type="RefSeq" id="WP_286001732.1">
    <property type="nucleotide sequence ID" value="NZ_CP127295.1"/>
</dbReference>
<evidence type="ECO:0000256" key="1">
    <source>
        <dbReference type="SAM" id="Phobius"/>
    </source>
</evidence>
<keyword evidence="1" id="KW-0812">Transmembrane</keyword>
<reference evidence="2 3" key="1">
    <citation type="submission" date="2023-06" db="EMBL/GenBank/DDBJ databases">
        <authorList>
            <person name="Oyuntsetseg B."/>
            <person name="Kim S.B."/>
        </authorList>
    </citation>
    <scope>NUCLEOTIDE SEQUENCE [LARGE SCALE GENOMIC DNA]</scope>
    <source>
        <strain evidence="2 3">4-36</strain>
    </source>
</reference>
<feature type="transmembrane region" description="Helical" evidence="1">
    <location>
        <begin position="6"/>
        <end position="25"/>
    </location>
</feature>
<name>A0A9Y2NKV4_9PSEU</name>
<sequence>MTATIMTWVLAVAAVSGVLGLRAGVGLARRWSRRALQDHDAAVLAEFTRRMRDHRVRSVDLDRRVADAEQQRVDAAEIRATAEKLGPRIREAGRG</sequence>
<keyword evidence="1" id="KW-0472">Membrane</keyword>
<evidence type="ECO:0000313" key="2">
    <source>
        <dbReference type="EMBL" id="WIY05444.1"/>
    </source>
</evidence>
<organism evidence="2 3">
    <name type="scientific">Amycolatopsis mongoliensis</name>
    <dbReference type="NCBI Taxonomy" id="715475"/>
    <lineage>
        <taxon>Bacteria</taxon>
        <taxon>Bacillati</taxon>
        <taxon>Actinomycetota</taxon>
        <taxon>Actinomycetes</taxon>
        <taxon>Pseudonocardiales</taxon>
        <taxon>Pseudonocardiaceae</taxon>
        <taxon>Amycolatopsis</taxon>
    </lineage>
</organism>
<evidence type="ECO:0000313" key="3">
    <source>
        <dbReference type="Proteomes" id="UP001239397"/>
    </source>
</evidence>
<keyword evidence="3" id="KW-1185">Reference proteome</keyword>
<accession>A0A9Y2NKV4</accession>